<dbReference type="InterPro" id="IPR001624">
    <property type="entry name" value="FliE"/>
</dbReference>
<organism evidence="7 8">
    <name type="scientific">Candidatus Competibacter denitrificans Run_A_D11</name>
    <dbReference type="NCBI Taxonomy" id="1400863"/>
    <lineage>
        <taxon>Bacteria</taxon>
        <taxon>Pseudomonadati</taxon>
        <taxon>Pseudomonadota</taxon>
        <taxon>Gammaproteobacteria</taxon>
        <taxon>Candidatus Competibacteraceae</taxon>
        <taxon>Candidatus Competibacter</taxon>
    </lineage>
</organism>
<dbReference type="HAMAP" id="MF_00724">
    <property type="entry name" value="FliE"/>
    <property type="match status" value="1"/>
</dbReference>
<dbReference type="STRING" id="1400863.BN873_330080"/>
<dbReference type="AlphaFoldDB" id="W6MDA4"/>
<evidence type="ECO:0000256" key="2">
    <source>
        <dbReference type="ARBA" id="ARBA00009272"/>
    </source>
</evidence>
<name>W6MDA4_9GAMM</name>
<dbReference type="OrthoDB" id="8909229at2"/>
<dbReference type="PRINTS" id="PR01006">
    <property type="entry name" value="FLGHOOKFLIE"/>
</dbReference>
<comment type="similarity">
    <text evidence="2 5">Belongs to the FliE family.</text>
</comment>
<keyword evidence="7" id="KW-0969">Cilium</keyword>
<dbReference type="GO" id="GO:0009425">
    <property type="term" value="C:bacterial-type flagellum basal body"/>
    <property type="evidence" value="ECO:0007669"/>
    <property type="project" value="UniProtKB-SubCell"/>
</dbReference>
<keyword evidence="4 5" id="KW-0975">Bacterial flagellum</keyword>
<dbReference type="RefSeq" id="WP_053085278.1">
    <property type="nucleotide sequence ID" value="NZ_CBTJ020000040.1"/>
</dbReference>
<evidence type="ECO:0000256" key="6">
    <source>
        <dbReference type="SAM" id="MobiDB-lite"/>
    </source>
</evidence>
<dbReference type="GO" id="GO:0005198">
    <property type="term" value="F:structural molecule activity"/>
    <property type="evidence" value="ECO:0007669"/>
    <property type="project" value="UniProtKB-UniRule"/>
</dbReference>
<proteinExistence type="inferred from homology"/>
<dbReference type="Proteomes" id="UP000035760">
    <property type="component" value="Unassembled WGS sequence"/>
</dbReference>
<keyword evidence="8" id="KW-1185">Reference proteome</keyword>
<dbReference type="PANTHER" id="PTHR34653">
    <property type="match status" value="1"/>
</dbReference>
<evidence type="ECO:0000313" key="8">
    <source>
        <dbReference type="Proteomes" id="UP000035760"/>
    </source>
</evidence>
<protein>
    <recommendedName>
        <fullName evidence="3 5">Flagellar hook-basal body complex protein FliE</fullName>
    </recommendedName>
</protein>
<reference evidence="7" key="2">
    <citation type="submission" date="2014-03" db="EMBL/GenBank/DDBJ databases">
        <title>Candidatus Competibacter-lineage genomes retrieved from metagenomes reveal functional metabolic diversity.</title>
        <authorList>
            <person name="McIlroy S.J."/>
            <person name="Albertsen M."/>
            <person name="Andresen E.K."/>
            <person name="Saunders A.M."/>
            <person name="Kristiansen R."/>
            <person name="Stokholm-Bjerregaard M."/>
            <person name="Nielsen K.L."/>
            <person name="Nielsen P.H."/>
        </authorList>
    </citation>
    <scope>NUCLEOTIDE SEQUENCE</scope>
    <source>
        <strain evidence="7">Run_A_D11</strain>
    </source>
</reference>
<dbReference type="PANTHER" id="PTHR34653:SF1">
    <property type="entry name" value="FLAGELLAR HOOK-BASAL BODY COMPLEX PROTEIN FLIE"/>
    <property type="match status" value="1"/>
</dbReference>
<feature type="region of interest" description="Disordered" evidence="6">
    <location>
        <begin position="1"/>
        <end position="31"/>
    </location>
</feature>
<dbReference type="GO" id="GO:0071973">
    <property type="term" value="P:bacterial-type flagellum-dependent cell motility"/>
    <property type="evidence" value="ECO:0007669"/>
    <property type="project" value="InterPro"/>
</dbReference>
<evidence type="ECO:0000256" key="3">
    <source>
        <dbReference type="ARBA" id="ARBA00018024"/>
    </source>
</evidence>
<gene>
    <name evidence="5" type="primary">fliE</name>
    <name evidence="7" type="ORF">BN873_330080</name>
</gene>
<dbReference type="Pfam" id="PF02049">
    <property type="entry name" value="FliE"/>
    <property type="match status" value="1"/>
</dbReference>
<sequence length="107" mass="11258">MTAIDTTHTLTTGLRSTATSTSSLSAATSAGTDESADFAETLKAMLANVNGSQQRATGLAESFEAGQEQDLAGVMVAQQQARLTFQTALQVRNKLVSAYQDIMNMPI</sequence>
<dbReference type="EMBL" id="CBTJ020000040">
    <property type="protein sequence ID" value="CDI02603.1"/>
    <property type="molecule type" value="Genomic_DNA"/>
</dbReference>
<keyword evidence="7" id="KW-0282">Flagellum</keyword>
<evidence type="ECO:0000256" key="1">
    <source>
        <dbReference type="ARBA" id="ARBA00004117"/>
    </source>
</evidence>
<evidence type="ECO:0000313" key="7">
    <source>
        <dbReference type="EMBL" id="CDI02603.1"/>
    </source>
</evidence>
<evidence type="ECO:0000256" key="4">
    <source>
        <dbReference type="ARBA" id="ARBA00023143"/>
    </source>
</evidence>
<keyword evidence="7" id="KW-0966">Cell projection</keyword>
<evidence type="ECO:0000256" key="5">
    <source>
        <dbReference type="HAMAP-Rule" id="MF_00724"/>
    </source>
</evidence>
<dbReference type="NCBIfam" id="TIGR00205">
    <property type="entry name" value="fliE"/>
    <property type="match status" value="1"/>
</dbReference>
<comment type="caution">
    <text evidence="7">The sequence shown here is derived from an EMBL/GenBank/DDBJ whole genome shotgun (WGS) entry which is preliminary data.</text>
</comment>
<dbReference type="GO" id="GO:0003774">
    <property type="term" value="F:cytoskeletal motor activity"/>
    <property type="evidence" value="ECO:0007669"/>
    <property type="project" value="InterPro"/>
</dbReference>
<accession>W6MDA4</accession>
<comment type="subcellular location">
    <subcellularLocation>
        <location evidence="1 5">Bacterial flagellum basal body</location>
    </subcellularLocation>
</comment>
<reference evidence="7" key="1">
    <citation type="submission" date="2013-07" db="EMBL/GenBank/DDBJ databases">
        <authorList>
            <person name="McIlroy S."/>
        </authorList>
    </citation>
    <scope>NUCLEOTIDE SEQUENCE [LARGE SCALE GENOMIC DNA]</scope>
    <source>
        <strain evidence="7">Run_A_D11</strain>
    </source>
</reference>